<name>A0ABR2ZF61_9AGAR</name>
<feature type="region of interest" description="Disordered" evidence="3">
    <location>
        <begin position="329"/>
        <end position="353"/>
    </location>
</feature>
<feature type="region of interest" description="Disordered" evidence="3">
    <location>
        <begin position="102"/>
        <end position="153"/>
    </location>
</feature>
<dbReference type="Proteomes" id="UP001437256">
    <property type="component" value="Unassembled WGS sequence"/>
</dbReference>
<evidence type="ECO:0000313" key="5">
    <source>
        <dbReference type="Proteomes" id="UP001437256"/>
    </source>
</evidence>
<feature type="region of interest" description="Disordered" evidence="3">
    <location>
        <begin position="26"/>
        <end position="47"/>
    </location>
</feature>
<accession>A0ABR2ZF61</accession>
<reference evidence="4 5" key="1">
    <citation type="submission" date="2024-05" db="EMBL/GenBank/DDBJ databases">
        <title>A draft genome resource for the thread blight pathogen Marasmius tenuissimus strain MS-2.</title>
        <authorList>
            <person name="Yulfo-Soto G.E."/>
            <person name="Baruah I.K."/>
            <person name="Amoako-Attah I."/>
            <person name="Bukari Y."/>
            <person name="Meinhardt L.W."/>
            <person name="Bailey B.A."/>
            <person name="Cohen S.P."/>
        </authorList>
    </citation>
    <scope>NUCLEOTIDE SEQUENCE [LARGE SCALE GENOMIC DNA]</scope>
    <source>
        <strain evidence="4 5">MS-2</strain>
    </source>
</reference>
<dbReference type="Gene3D" id="3.30.420.40">
    <property type="match status" value="1"/>
</dbReference>
<proteinExistence type="predicted"/>
<keyword evidence="1" id="KW-0547">Nucleotide-binding</keyword>
<gene>
    <name evidence="4" type="ORF">AAF712_013249</name>
</gene>
<feature type="compositionally biased region" description="Polar residues" evidence="3">
    <location>
        <begin position="178"/>
        <end position="194"/>
    </location>
</feature>
<feature type="non-terminal residue" evidence="4">
    <location>
        <position position="353"/>
    </location>
</feature>
<keyword evidence="5" id="KW-1185">Reference proteome</keyword>
<feature type="compositionally biased region" description="Basic and acidic residues" evidence="3">
    <location>
        <begin position="343"/>
        <end position="353"/>
    </location>
</feature>
<feature type="region of interest" description="Disordered" evidence="3">
    <location>
        <begin position="178"/>
        <end position="225"/>
    </location>
</feature>
<comment type="caution">
    <text evidence="4">The sequence shown here is derived from an EMBL/GenBank/DDBJ whole genome shotgun (WGS) entry which is preliminary data.</text>
</comment>
<feature type="compositionally biased region" description="Polar residues" evidence="3">
    <location>
        <begin position="120"/>
        <end position="141"/>
    </location>
</feature>
<evidence type="ECO:0000256" key="3">
    <source>
        <dbReference type="SAM" id="MobiDB-lite"/>
    </source>
</evidence>
<dbReference type="InterPro" id="IPR043129">
    <property type="entry name" value="ATPase_NBD"/>
</dbReference>
<dbReference type="InterPro" id="IPR013126">
    <property type="entry name" value="Hsp_70_fam"/>
</dbReference>
<dbReference type="SUPFAM" id="SSF53067">
    <property type="entry name" value="Actin-like ATPase domain"/>
    <property type="match status" value="1"/>
</dbReference>
<organism evidence="4 5">
    <name type="scientific">Marasmius tenuissimus</name>
    <dbReference type="NCBI Taxonomy" id="585030"/>
    <lineage>
        <taxon>Eukaryota</taxon>
        <taxon>Fungi</taxon>
        <taxon>Dikarya</taxon>
        <taxon>Basidiomycota</taxon>
        <taxon>Agaricomycotina</taxon>
        <taxon>Agaricomycetes</taxon>
        <taxon>Agaricomycetidae</taxon>
        <taxon>Agaricales</taxon>
        <taxon>Marasmiineae</taxon>
        <taxon>Marasmiaceae</taxon>
        <taxon>Marasmius</taxon>
    </lineage>
</organism>
<dbReference type="EMBL" id="JBBXMP010000198">
    <property type="protein sequence ID" value="KAL0059978.1"/>
    <property type="molecule type" value="Genomic_DNA"/>
</dbReference>
<evidence type="ECO:0000256" key="1">
    <source>
        <dbReference type="ARBA" id="ARBA00022741"/>
    </source>
</evidence>
<protein>
    <submittedName>
        <fullName evidence="4">Uncharacterized protein</fullName>
    </submittedName>
</protein>
<keyword evidence="2" id="KW-0067">ATP-binding</keyword>
<sequence>MSPPTTSQPGKSFPSGISILAPTSASNSLKTVPNSSPMATTTPNSSTTIVPGAIAAISVTPSSTGKTIVVVEAVFGGIEETIILVLTLACCYKKWRARRRCSEEDPAMVEEKPTLEESVEGNQASGNGRNCNHQTSENEPSSRGDRRRKNAIQPREVYEYPMLMVLSSSNLHFLYSEGSRSWKNNPSPSPSTHLSKGGGLQLEPSRASEGVSDADVGEVSDSNDSFVEAGDCEVGAEERDIVASSPAATKETGYGANISVDLEISNTHVGVLKGGKIEIIPNEFGDLVTPSCIGFNGDEQLVGKSAQNVLLTNPETTHITAKRLIGRTTDDKGSELKSSSLRVNDKSGKPVVI</sequence>
<dbReference type="Pfam" id="PF00012">
    <property type="entry name" value="HSP70"/>
    <property type="match status" value="1"/>
</dbReference>
<evidence type="ECO:0000256" key="2">
    <source>
        <dbReference type="ARBA" id="ARBA00022840"/>
    </source>
</evidence>
<evidence type="ECO:0000313" key="4">
    <source>
        <dbReference type="EMBL" id="KAL0059978.1"/>
    </source>
</evidence>